<dbReference type="InterPro" id="IPR003439">
    <property type="entry name" value="ABC_transporter-like_ATP-bd"/>
</dbReference>
<dbReference type="SUPFAM" id="SSF52540">
    <property type="entry name" value="P-loop containing nucleoside triphosphate hydrolases"/>
    <property type="match status" value="1"/>
</dbReference>
<accession>A0ABN2LZ27</accession>
<keyword evidence="5 7" id="KW-1133">Transmembrane helix</keyword>
<feature type="domain" description="ABC transmembrane type-1" evidence="9">
    <location>
        <begin position="36"/>
        <end position="328"/>
    </location>
</feature>
<dbReference type="Proteomes" id="UP001500002">
    <property type="component" value="Unassembled WGS sequence"/>
</dbReference>
<feature type="transmembrane region" description="Helical" evidence="7">
    <location>
        <begin position="186"/>
        <end position="204"/>
    </location>
</feature>
<comment type="subcellular location">
    <subcellularLocation>
        <location evidence="1">Cell membrane</location>
        <topology evidence="1">Multi-pass membrane protein</topology>
    </subcellularLocation>
</comment>
<evidence type="ECO:0000259" key="9">
    <source>
        <dbReference type="PROSITE" id="PS50929"/>
    </source>
</evidence>
<comment type="caution">
    <text evidence="10">The sequence shown here is derived from an EMBL/GenBank/DDBJ whole genome shotgun (WGS) entry which is preliminary data.</text>
</comment>
<dbReference type="SMART" id="SM00382">
    <property type="entry name" value="AAA"/>
    <property type="match status" value="1"/>
</dbReference>
<gene>
    <name evidence="10" type="ORF">GCM10009749_10040</name>
</gene>
<feature type="transmembrane region" description="Helical" evidence="7">
    <location>
        <begin position="81"/>
        <end position="103"/>
    </location>
</feature>
<evidence type="ECO:0000256" key="2">
    <source>
        <dbReference type="ARBA" id="ARBA00022692"/>
    </source>
</evidence>
<organism evidence="10 11">
    <name type="scientific">Agromyces neolithicus</name>
    <dbReference type="NCBI Taxonomy" id="269420"/>
    <lineage>
        <taxon>Bacteria</taxon>
        <taxon>Bacillati</taxon>
        <taxon>Actinomycetota</taxon>
        <taxon>Actinomycetes</taxon>
        <taxon>Micrococcales</taxon>
        <taxon>Microbacteriaceae</taxon>
        <taxon>Agromyces</taxon>
    </lineage>
</organism>
<feature type="domain" description="ABC transporter" evidence="8">
    <location>
        <begin position="365"/>
        <end position="600"/>
    </location>
</feature>
<feature type="transmembrane region" description="Helical" evidence="7">
    <location>
        <begin position="157"/>
        <end position="180"/>
    </location>
</feature>
<dbReference type="InterPro" id="IPR003593">
    <property type="entry name" value="AAA+_ATPase"/>
</dbReference>
<evidence type="ECO:0000256" key="6">
    <source>
        <dbReference type="ARBA" id="ARBA00023136"/>
    </source>
</evidence>
<dbReference type="InterPro" id="IPR039421">
    <property type="entry name" value="Type_1_exporter"/>
</dbReference>
<dbReference type="SUPFAM" id="SSF90123">
    <property type="entry name" value="ABC transporter transmembrane region"/>
    <property type="match status" value="1"/>
</dbReference>
<feature type="transmembrane region" description="Helical" evidence="7">
    <location>
        <begin position="34"/>
        <end position="61"/>
    </location>
</feature>
<dbReference type="PANTHER" id="PTHR24221">
    <property type="entry name" value="ATP-BINDING CASSETTE SUB-FAMILY B"/>
    <property type="match status" value="1"/>
</dbReference>
<dbReference type="InterPro" id="IPR036640">
    <property type="entry name" value="ABC1_TM_sf"/>
</dbReference>
<keyword evidence="6 7" id="KW-0472">Membrane</keyword>
<keyword evidence="2 7" id="KW-0812">Transmembrane</keyword>
<proteinExistence type="predicted"/>
<dbReference type="Gene3D" id="1.20.1560.10">
    <property type="entry name" value="ABC transporter type 1, transmembrane domain"/>
    <property type="match status" value="1"/>
</dbReference>
<evidence type="ECO:0000256" key="5">
    <source>
        <dbReference type="ARBA" id="ARBA00022989"/>
    </source>
</evidence>
<evidence type="ECO:0000313" key="10">
    <source>
        <dbReference type="EMBL" id="GAA1803827.1"/>
    </source>
</evidence>
<keyword evidence="4 10" id="KW-0067">ATP-binding</keyword>
<name>A0ABN2LZ27_9MICO</name>
<dbReference type="PROSITE" id="PS50893">
    <property type="entry name" value="ABC_TRANSPORTER_2"/>
    <property type="match status" value="1"/>
</dbReference>
<reference evidence="10 11" key="1">
    <citation type="journal article" date="2019" name="Int. J. Syst. Evol. Microbiol.">
        <title>The Global Catalogue of Microorganisms (GCM) 10K type strain sequencing project: providing services to taxonomists for standard genome sequencing and annotation.</title>
        <authorList>
            <consortium name="The Broad Institute Genomics Platform"/>
            <consortium name="The Broad Institute Genome Sequencing Center for Infectious Disease"/>
            <person name="Wu L."/>
            <person name="Ma J."/>
        </authorList>
    </citation>
    <scope>NUCLEOTIDE SEQUENCE [LARGE SCALE GENOMIC DNA]</scope>
    <source>
        <strain evidence="10 11">JCM 14322</strain>
    </source>
</reference>
<evidence type="ECO:0000256" key="7">
    <source>
        <dbReference type="SAM" id="Phobius"/>
    </source>
</evidence>
<evidence type="ECO:0000256" key="4">
    <source>
        <dbReference type="ARBA" id="ARBA00022840"/>
    </source>
</evidence>
<evidence type="ECO:0000259" key="8">
    <source>
        <dbReference type="PROSITE" id="PS50893"/>
    </source>
</evidence>
<dbReference type="Pfam" id="PF00005">
    <property type="entry name" value="ABC_tran"/>
    <property type="match status" value="1"/>
</dbReference>
<evidence type="ECO:0000256" key="3">
    <source>
        <dbReference type="ARBA" id="ARBA00022741"/>
    </source>
</evidence>
<feature type="transmembrane region" description="Helical" evidence="7">
    <location>
        <begin position="272"/>
        <end position="292"/>
    </location>
</feature>
<evidence type="ECO:0000313" key="11">
    <source>
        <dbReference type="Proteomes" id="UP001500002"/>
    </source>
</evidence>
<dbReference type="PROSITE" id="PS50929">
    <property type="entry name" value="ABC_TM1F"/>
    <property type="match status" value="1"/>
</dbReference>
<dbReference type="InterPro" id="IPR017871">
    <property type="entry name" value="ABC_transporter-like_CS"/>
</dbReference>
<dbReference type="GO" id="GO:0005524">
    <property type="term" value="F:ATP binding"/>
    <property type="evidence" value="ECO:0007669"/>
    <property type="project" value="UniProtKB-KW"/>
</dbReference>
<dbReference type="InterPro" id="IPR011527">
    <property type="entry name" value="ABC1_TM_dom"/>
</dbReference>
<keyword evidence="3" id="KW-0547">Nucleotide-binding</keyword>
<dbReference type="InterPro" id="IPR027417">
    <property type="entry name" value="P-loop_NTPase"/>
</dbReference>
<protein>
    <submittedName>
        <fullName evidence="10">ABC transporter ATP-binding protein</fullName>
    </submittedName>
</protein>
<sequence length="604" mass="65128">MASVSIEEADGPVKLIWRTFRRLFPMLPERERSFLLWFAVLSSALTLLDVVALGLLALSLSSMVQGIPVNVPLIGTIGTDGYVWILLVVSLLIIIKSGLNVVLQWYATRKFASFELTLGDRLFDAYIKAPWVDRISRNTAELVRLADVGISTTTSGFLLPIVTLPSMLATFVAVFAVVLIAEPITAFITVGYLGLIALILYRWVSRRAIQAGRVNRDYSMRSTRLMTDMVNAMKEVTLRNKTGDVARNVHDNRSVSTRARANLYFLGSVPKFVLDGALIGGFLLVGAVSYVAGGLPAAIASVALFGVSGFRVIPALISFQGLITNAQANSPHVESVIGDIEAARGYLARAEQIGHEPLDGEPRVLKLQDVNFEYPGAERPSVADVDLSVPMGTTLGLVGPSGAGKSTLIDILLGLLIPTSGTIQVDDQPLEDVLGAWRNRVGYVPQHVALFNGTIAQNVALTWDDAVDYDRVRVALERAQLWEAVADRPGAMDSWIGDGGISLSGGQRQRLGIARALYSEPLILVLDEATSALDTKTEADVSDAIRSLRGETTIISVAHRLSTIRDNDQLCYMESGRIVATGSFNDLVRTVPAFAVQASLAGLA</sequence>
<dbReference type="PROSITE" id="PS00211">
    <property type="entry name" value="ABC_TRANSPORTER_1"/>
    <property type="match status" value="1"/>
</dbReference>
<dbReference type="PANTHER" id="PTHR24221:SF654">
    <property type="entry name" value="ATP-BINDING CASSETTE SUB-FAMILY B MEMBER 6"/>
    <property type="match status" value="1"/>
</dbReference>
<dbReference type="Gene3D" id="3.40.50.300">
    <property type="entry name" value="P-loop containing nucleotide triphosphate hydrolases"/>
    <property type="match status" value="1"/>
</dbReference>
<dbReference type="EMBL" id="BAAANJ010000002">
    <property type="protein sequence ID" value="GAA1803827.1"/>
    <property type="molecule type" value="Genomic_DNA"/>
</dbReference>
<evidence type="ECO:0000256" key="1">
    <source>
        <dbReference type="ARBA" id="ARBA00004651"/>
    </source>
</evidence>
<keyword evidence="11" id="KW-1185">Reference proteome</keyword>